<dbReference type="KEGG" id="bpg:Bathy01g01000"/>
<feature type="transmembrane region" description="Helical" evidence="2">
    <location>
        <begin position="345"/>
        <end position="363"/>
    </location>
</feature>
<dbReference type="OrthoDB" id="498037at2759"/>
<accession>K8E9A5</accession>
<keyword evidence="2" id="KW-0812">Transmembrane</keyword>
<feature type="region of interest" description="Disordered" evidence="1">
    <location>
        <begin position="1"/>
        <end position="101"/>
    </location>
</feature>
<keyword evidence="2" id="KW-0472">Membrane</keyword>
<feature type="transmembrane region" description="Helical" evidence="2">
    <location>
        <begin position="574"/>
        <end position="604"/>
    </location>
</feature>
<feature type="transmembrane region" description="Helical" evidence="2">
    <location>
        <begin position="866"/>
        <end position="887"/>
    </location>
</feature>
<feature type="compositionally biased region" description="Basic and acidic residues" evidence="1">
    <location>
        <begin position="71"/>
        <end position="80"/>
    </location>
</feature>
<feature type="transmembrane region" description="Helical" evidence="2">
    <location>
        <begin position="128"/>
        <end position="148"/>
    </location>
</feature>
<feature type="transmembrane region" description="Helical" evidence="2">
    <location>
        <begin position="307"/>
        <end position="325"/>
    </location>
</feature>
<feature type="transmembrane region" description="Helical" evidence="2">
    <location>
        <begin position="793"/>
        <end position="816"/>
    </location>
</feature>
<feature type="transmembrane region" description="Helical" evidence="2">
    <location>
        <begin position="611"/>
        <end position="632"/>
    </location>
</feature>
<feature type="transmembrane region" description="Helical" evidence="2">
    <location>
        <begin position="428"/>
        <end position="447"/>
    </location>
</feature>
<feature type="transmembrane region" description="Helical" evidence="2">
    <location>
        <begin position="168"/>
        <end position="190"/>
    </location>
</feature>
<keyword evidence="4" id="KW-1185">Reference proteome</keyword>
<feature type="region of interest" description="Disordered" evidence="1">
    <location>
        <begin position="199"/>
        <end position="255"/>
    </location>
</feature>
<feature type="transmembrane region" description="Helical" evidence="2">
    <location>
        <begin position="459"/>
        <end position="478"/>
    </location>
</feature>
<dbReference type="Proteomes" id="UP000198341">
    <property type="component" value="Chromosome 1"/>
</dbReference>
<evidence type="ECO:0000313" key="3">
    <source>
        <dbReference type="EMBL" id="CCO14226.1"/>
    </source>
</evidence>
<feature type="transmembrane region" description="Helical" evidence="2">
    <location>
        <begin position="907"/>
        <end position="926"/>
    </location>
</feature>
<feature type="transmembrane region" description="Helical" evidence="2">
    <location>
        <begin position="743"/>
        <end position="760"/>
    </location>
</feature>
<feature type="compositionally biased region" description="Basic residues" evidence="1">
    <location>
        <begin position="15"/>
        <end position="24"/>
    </location>
</feature>
<feature type="transmembrane region" description="Helical" evidence="2">
    <location>
        <begin position="652"/>
        <end position="671"/>
    </location>
</feature>
<feature type="transmembrane region" description="Helical" evidence="2">
    <location>
        <begin position="283"/>
        <end position="301"/>
    </location>
</feature>
<reference evidence="3 4" key="1">
    <citation type="submission" date="2011-10" db="EMBL/GenBank/DDBJ databases">
        <authorList>
            <person name="Genoscope - CEA"/>
        </authorList>
    </citation>
    <scope>NUCLEOTIDE SEQUENCE [LARGE SCALE GENOMIC DNA]</scope>
    <source>
        <strain evidence="3 4">RCC 1105</strain>
    </source>
</reference>
<feature type="transmembrane region" description="Helical" evidence="2">
    <location>
        <begin position="398"/>
        <end position="421"/>
    </location>
</feature>
<feature type="compositionally biased region" description="Basic and acidic residues" evidence="1">
    <location>
        <begin position="233"/>
        <end position="244"/>
    </location>
</feature>
<dbReference type="eggNOG" id="ENOG502RYKC">
    <property type="taxonomic scope" value="Eukaryota"/>
</dbReference>
<gene>
    <name evidence="3" type="ORF">Bathy01g01000</name>
</gene>
<organism evidence="3 4">
    <name type="scientific">Bathycoccus prasinos</name>
    <dbReference type="NCBI Taxonomy" id="41875"/>
    <lineage>
        <taxon>Eukaryota</taxon>
        <taxon>Viridiplantae</taxon>
        <taxon>Chlorophyta</taxon>
        <taxon>Mamiellophyceae</taxon>
        <taxon>Mamiellales</taxon>
        <taxon>Bathycoccaceae</taxon>
        <taxon>Bathycoccus</taxon>
    </lineage>
</organism>
<dbReference type="GeneID" id="19017836"/>
<name>K8E9A5_9CHLO</name>
<proteinExistence type="predicted"/>
<dbReference type="RefSeq" id="XP_007515347.1">
    <property type="nucleotide sequence ID" value="XM_007515285.1"/>
</dbReference>
<protein>
    <submittedName>
        <fullName evidence="3">Uncharacterized protein</fullName>
    </submittedName>
</protein>
<dbReference type="AlphaFoldDB" id="K8E9A5"/>
<sequence>MSSSNTNGNGEKIQLKRKKSKRPPPPKVPPPMQFQEEDADLNIAGEREEALNPFTSVERVVVSDGSKKKKEQQQRVRGQSDKSVSFDQKAPSFQKRNQDLGGENDVNDGYLFVRYVSMKPKITIWKSLGFLFLEIGLAIAFISGYTMMGKGVHVYDFLNKDAHYDAAWYIGVSCFGVFFLLWLLDADVILRHERKKMTKLKETHEDDSSDDESGEGRVGTRVAGDAAGKKSKNKNDDENEKSEKSLNSSGSGKMLPQAREVNENDLLDASEDVKQDYKLKSMALNLVILICGVGLFCAALLASGRYVTAPVVIYVLVKIGFTAVYKKSFCRGISTRSFMVAASKCSFLAGALIIGAWFFWVFAMENNWDKHKYTFPNRVFECDTTAADGTDSGCVSVYMMWMLPGATGFLEFLFGATANFLSRPGGAVRMIAVLMMIFGLGTYIQVSISGVEMGIADDIIQFVVLFVGMFLMLLFAAAGRKKISKIIRDTGVETKVAAATNHPIMKGFLLCAIGPALPAALLISAVSSACRRIGLTFRPKVLDQQIPENEKDGLITHECRAVLKWLFDSPTTTIVYATWIALAYFIISIGVGKGAVIFLAWLVSYLKAQEVWMVFLVFFGIGVFMFLLPPIPGPPVYLTGGIVIVGALEESMGFWPGVMICGAMCWFVKLFSCMLQQKAIGEPLGNRVAVRAMCAVNTPQMRAIKVILLQKGLPIDKLAVLCGGPDWPTSVLCGIIRVPLHEAMLGTAPVIVLYLMYVVVSGAVQLKIGGCEAATTVSTILAEDDTSKNYWQLLNAVMLALSAVSMGVTMFMFAYFMDKALISRKDEIDAVPIDVEVEEYEKTQEELKVAYKKVSEWEVLPKGQRALLCLACIFSVGSAQVATVLSTECFKEFGVACEVAVMDVVTLFGWIVLGVHAVGFTLMIAYGKVQKRAAARYLESGLSKESA</sequence>
<evidence type="ECO:0000256" key="2">
    <source>
        <dbReference type="SAM" id="Phobius"/>
    </source>
</evidence>
<feature type="transmembrane region" description="Helical" evidence="2">
    <location>
        <begin position="508"/>
        <end position="529"/>
    </location>
</feature>
<dbReference type="EMBL" id="FO082278">
    <property type="protein sequence ID" value="CCO14226.1"/>
    <property type="molecule type" value="Genomic_DNA"/>
</dbReference>
<keyword evidence="2" id="KW-1133">Transmembrane helix</keyword>
<evidence type="ECO:0000313" key="4">
    <source>
        <dbReference type="Proteomes" id="UP000198341"/>
    </source>
</evidence>
<evidence type="ECO:0000256" key="1">
    <source>
        <dbReference type="SAM" id="MobiDB-lite"/>
    </source>
</evidence>